<name>A0AAQ3NVA7_VIGMU</name>
<dbReference type="Gene3D" id="2.120.10.30">
    <property type="entry name" value="TolB, C-terminal domain"/>
    <property type="match status" value="1"/>
</dbReference>
<accession>A0AAQ3NVA7</accession>
<gene>
    <name evidence="1" type="ORF">V8G54_009502</name>
</gene>
<dbReference type="InterPro" id="IPR011042">
    <property type="entry name" value="6-blade_b-propeller_TolB-like"/>
</dbReference>
<keyword evidence="2" id="KW-1185">Reference proteome</keyword>
<protein>
    <submittedName>
        <fullName evidence="1">Uncharacterized protein</fullName>
    </submittedName>
</protein>
<dbReference type="EMBL" id="CP144698">
    <property type="protein sequence ID" value="WVZ16520.1"/>
    <property type="molecule type" value="Genomic_DNA"/>
</dbReference>
<reference evidence="1 2" key="1">
    <citation type="journal article" date="2023" name="Life. Sci Alliance">
        <title>Evolutionary insights into 3D genome organization and epigenetic landscape of Vigna mungo.</title>
        <authorList>
            <person name="Junaid A."/>
            <person name="Singh B."/>
            <person name="Bhatia S."/>
        </authorList>
    </citation>
    <scope>NUCLEOTIDE SEQUENCE [LARGE SCALE GENOMIC DNA]</scope>
    <source>
        <strain evidence="1">Urdbean</strain>
    </source>
</reference>
<dbReference type="PANTHER" id="PTHR46388:SF3">
    <property type="entry name" value="DUF1618 DOMAIN-CONTAINING PROTEIN"/>
    <property type="match status" value="1"/>
</dbReference>
<dbReference type="AlphaFoldDB" id="A0AAQ3NVA7"/>
<evidence type="ECO:0000313" key="2">
    <source>
        <dbReference type="Proteomes" id="UP001374535"/>
    </source>
</evidence>
<dbReference type="PANTHER" id="PTHR46388">
    <property type="entry name" value="NHL REPEAT-CONTAINING PROTEIN 2"/>
    <property type="match status" value="1"/>
</dbReference>
<sequence>MGFRFVPRRIVVGRRKFQPLQGSVVPAGQMFPEGLLLFRVVKSLQPLQGSVVPAGQMFPEGLSLFRTVKSLEVLLLFATIDGNPIPAVCCYLQLQALHLFLNFMVLVRPHPLLSKLKFHGASSPSSIAVQIGSSPGFEDGDFESAKLRRPAGSYYHPPEDCLYFVDSENHVIRKADMGARTVETLYPTSTSDKGGIHIWNWIMTKLGLESSGQTDVEETSEVFDSKSLYFPWHLLKSVDDTLYVIDRSFNDPMWSLETVPAYKREILEMTKLLGLQSLIDGACSGWNILPLTANGGNDGTTQAQGSPSPLKCQRQVGVTKGEENQWWCTRRRRHQNATRITMAGLCGANELG</sequence>
<dbReference type="Proteomes" id="UP001374535">
    <property type="component" value="Chromosome 3"/>
</dbReference>
<proteinExistence type="predicted"/>
<evidence type="ECO:0000313" key="1">
    <source>
        <dbReference type="EMBL" id="WVZ16520.1"/>
    </source>
</evidence>
<organism evidence="1 2">
    <name type="scientific">Vigna mungo</name>
    <name type="common">Black gram</name>
    <name type="synonym">Phaseolus mungo</name>
    <dbReference type="NCBI Taxonomy" id="3915"/>
    <lineage>
        <taxon>Eukaryota</taxon>
        <taxon>Viridiplantae</taxon>
        <taxon>Streptophyta</taxon>
        <taxon>Embryophyta</taxon>
        <taxon>Tracheophyta</taxon>
        <taxon>Spermatophyta</taxon>
        <taxon>Magnoliopsida</taxon>
        <taxon>eudicotyledons</taxon>
        <taxon>Gunneridae</taxon>
        <taxon>Pentapetalae</taxon>
        <taxon>rosids</taxon>
        <taxon>fabids</taxon>
        <taxon>Fabales</taxon>
        <taxon>Fabaceae</taxon>
        <taxon>Papilionoideae</taxon>
        <taxon>50 kb inversion clade</taxon>
        <taxon>NPAAA clade</taxon>
        <taxon>indigoferoid/millettioid clade</taxon>
        <taxon>Phaseoleae</taxon>
        <taxon>Vigna</taxon>
    </lineage>
</organism>